<reference evidence="2" key="1">
    <citation type="submission" date="2016-11" db="EMBL/GenBank/DDBJ databases">
        <authorList>
            <person name="Varghese N."/>
            <person name="Submissions S."/>
        </authorList>
    </citation>
    <scope>NUCLEOTIDE SEQUENCE [LARGE SCALE GENOMIC DNA]</scope>
    <source>
        <strain evidence="2">DSM 3071</strain>
    </source>
</reference>
<organism evidence="1 2">
    <name type="scientific">Butyrivibrio fibrisolvens DSM 3071</name>
    <dbReference type="NCBI Taxonomy" id="1121131"/>
    <lineage>
        <taxon>Bacteria</taxon>
        <taxon>Bacillati</taxon>
        <taxon>Bacillota</taxon>
        <taxon>Clostridia</taxon>
        <taxon>Lachnospirales</taxon>
        <taxon>Lachnospiraceae</taxon>
        <taxon>Butyrivibrio</taxon>
    </lineage>
</organism>
<evidence type="ECO:0000313" key="2">
    <source>
        <dbReference type="Proteomes" id="UP000184278"/>
    </source>
</evidence>
<sequence>MLRMCLLHVRSIFCINEVEYLKEIEYLKEVEYTKEIEYIKEIVYKRSRFKKVECVNEEKGIIQLLSKSIGLYVTRL</sequence>
<evidence type="ECO:0000313" key="1">
    <source>
        <dbReference type="EMBL" id="SHJ10932.1"/>
    </source>
</evidence>
<proteinExistence type="predicted"/>
<keyword evidence="2" id="KW-1185">Reference proteome</keyword>
<name>A0A1M6GM01_BUTFI</name>
<accession>A0A1M6GM01</accession>
<protein>
    <submittedName>
        <fullName evidence="1">Uncharacterized protein</fullName>
    </submittedName>
</protein>
<dbReference type="Proteomes" id="UP000184278">
    <property type="component" value="Unassembled WGS sequence"/>
</dbReference>
<dbReference type="AlphaFoldDB" id="A0A1M6GM01"/>
<dbReference type="EMBL" id="FQXK01000068">
    <property type="protein sequence ID" value="SHJ10932.1"/>
    <property type="molecule type" value="Genomic_DNA"/>
</dbReference>
<gene>
    <name evidence="1" type="ORF">SAMN02745229_04110</name>
</gene>